<keyword evidence="3" id="KW-1185">Reference proteome</keyword>
<dbReference type="Gene3D" id="1.10.10.10">
    <property type="entry name" value="Winged helix-like DNA-binding domain superfamily/Winged helix DNA-binding domain"/>
    <property type="match status" value="1"/>
</dbReference>
<feature type="domain" description="HTH arsR-type" evidence="1">
    <location>
        <begin position="12"/>
        <end position="106"/>
    </location>
</feature>
<evidence type="ECO:0000313" key="3">
    <source>
        <dbReference type="Proteomes" id="UP000642509"/>
    </source>
</evidence>
<dbReference type="InterPro" id="IPR001845">
    <property type="entry name" value="HTH_ArsR_DNA-bd_dom"/>
</dbReference>
<dbReference type="Pfam" id="PF01022">
    <property type="entry name" value="HTH_5"/>
    <property type="match status" value="1"/>
</dbReference>
<dbReference type="PROSITE" id="PS50987">
    <property type="entry name" value="HTH_ARSR_2"/>
    <property type="match status" value="1"/>
</dbReference>
<proteinExistence type="predicted"/>
<sequence length="118" mass="12643">MYYRGVTTFTTVTDTHASALSRLGHAISDGTRTGILLALREGPARPSELAARLEVSKQVMSNQLACLRGCGLVEGDPAGRSTWYRLTDERIGSALGDLLELVVTVDPDCCTPKGCTCR</sequence>
<dbReference type="SUPFAM" id="SSF46785">
    <property type="entry name" value="Winged helix' DNA-binding domain"/>
    <property type="match status" value="1"/>
</dbReference>
<dbReference type="InterPro" id="IPR036390">
    <property type="entry name" value="WH_DNA-bd_sf"/>
</dbReference>
<evidence type="ECO:0000259" key="1">
    <source>
        <dbReference type="PROSITE" id="PS50987"/>
    </source>
</evidence>
<dbReference type="Proteomes" id="UP000642509">
    <property type="component" value="Unassembled WGS sequence"/>
</dbReference>
<evidence type="ECO:0000313" key="2">
    <source>
        <dbReference type="EMBL" id="GGO45514.1"/>
    </source>
</evidence>
<dbReference type="PANTHER" id="PTHR39168">
    <property type="entry name" value="TRANSCRIPTIONAL REGULATOR-RELATED"/>
    <property type="match status" value="1"/>
</dbReference>
<dbReference type="InterPro" id="IPR011991">
    <property type="entry name" value="ArsR-like_HTH"/>
</dbReference>
<dbReference type="PRINTS" id="PR00778">
    <property type="entry name" value="HTHARSR"/>
</dbReference>
<comment type="caution">
    <text evidence="2">The sequence shown here is derived from an EMBL/GenBank/DDBJ whole genome shotgun (WGS) entry which is preliminary data.</text>
</comment>
<reference evidence="3" key="1">
    <citation type="journal article" date="2019" name="Int. J. Syst. Evol. Microbiol.">
        <title>The Global Catalogue of Microorganisms (GCM) 10K type strain sequencing project: providing services to taxonomists for standard genome sequencing and annotation.</title>
        <authorList>
            <consortium name="The Broad Institute Genomics Platform"/>
            <consortium name="The Broad Institute Genome Sequencing Center for Infectious Disease"/>
            <person name="Wu L."/>
            <person name="Ma J."/>
        </authorList>
    </citation>
    <scope>NUCLEOTIDE SEQUENCE [LARGE SCALE GENOMIC DNA]</scope>
    <source>
        <strain evidence="3">CGMCC 1.7064</strain>
    </source>
</reference>
<gene>
    <name evidence="2" type="ORF">GCM10010977_18380</name>
</gene>
<dbReference type="EMBL" id="BMLQ01000005">
    <property type="protein sequence ID" value="GGO45514.1"/>
    <property type="molecule type" value="Genomic_DNA"/>
</dbReference>
<name>A0ABQ2M0K8_9MICC</name>
<dbReference type="InterPro" id="IPR052543">
    <property type="entry name" value="HTH_Metal-responsive_Reg"/>
</dbReference>
<accession>A0ABQ2M0K8</accession>
<dbReference type="NCBIfam" id="NF033788">
    <property type="entry name" value="HTH_metalloreg"/>
    <property type="match status" value="1"/>
</dbReference>
<dbReference type="InterPro" id="IPR036388">
    <property type="entry name" value="WH-like_DNA-bd_sf"/>
</dbReference>
<dbReference type="PANTHER" id="PTHR39168:SF2">
    <property type="entry name" value="HTH-TYPE TRANSCRIPTIONAL REGULATOR CMTR"/>
    <property type="match status" value="1"/>
</dbReference>
<dbReference type="SMART" id="SM00418">
    <property type="entry name" value="HTH_ARSR"/>
    <property type="match status" value="1"/>
</dbReference>
<protein>
    <submittedName>
        <fullName evidence="2">Transcriptional regulator</fullName>
    </submittedName>
</protein>
<organism evidence="2 3">
    <name type="scientific">Citricoccus zhacaiensis</name>
    <dbReference type="NCBI Taxonomy" id="489142"/>
    <lineage>
        <taxon>Bacteria</taxon>
        <taxon>Bacillati</taxon>
        <taxon>Actinomycetota</taxon>
        <taxon>Actinomycetes</taxon>
        <taxon>Micrococcales</taxon>
        <taxon>Micrococcaceae</taxon>
        <taxon>Citricoccus</taxon>
    </lineage>
</organism>
<dbReference type="CDD" id="cd00090">
    <property type="entry name" value="HTH_ARSR"/>
    <property type="match status" value="1"/>
</dbReference>